<name>A0AAV8WR94_9CUCU</name>
<feature type="chain" id="PRO_5043776373" evidence="2">
    <location>
        <begin position="17"/>
        <end position="314"/>
    </location>
</feature>
<feature type="signal peptide" evidence="2">
    <location>
        <begin position="1"/>
        <end position="16"/>
    </location>
</feature>
<evidence type="ECO:0000256" key="1">
    <source>
        <dbReference type="SAM" id="MobiDB-lite"/>
    </source>
</evidence>
<keyword evidence="2" id="KW-0732">Signal</keyword>
<accession>A0AAV8WR94</accession>
<evidence type="ECO:0000256" key="2">
    <source>
        <dbReference type="SAM" id="SignalP"/>
    </source>
</evidence>
<feature type="region of interest" description="Disordered" evidence="1">
    <location>
        <begin position="73"/>
        <end position="135"/>
    </location>
</feature>
<organism evidence="3 4">
    <name type="scientific">Rhamnusium bicolor</name>
    <dbReference type="NCBI Taxonomy" id="1586634"/>
    <lineage>
        <taxon>Eukaryota</taxon>
        <taxon>Metazoa</taxon>
        <taxon>Ecdysozoa</taxon>
        <taxon>Arthropoda</taxon>
        <taxon>Hexapoda</taxon>
        <taxon>Insecta</taxon>
        <taxon>Pterygota</taxon>
        <taxon>Neoptera</taxon>
        <taxon>Endopterygota</taxon>
        <taxon>Coleoptera</taxon>
        <taxon>Polyphaga</taxon>
        <taxon>Cucujiformia</taxon>
        <taxon>Chrysomeloidea</taxon>
        <taxon>Cerambycidae</taxon>
        <taxon>Lepturinae</taxon>
        <taxon>Rhagiini</taxon>
        <taxon>Rhamnusium</taxon>
    </lineage>
</organism>
<comment type="caution">
    <text evidence="3">The sequence shown here is derived from an EMBL/GenBank/DDBJ whole genome shotgun (WGS) entry which is preliminary data.</text>
</comment>
<dbReference type="AlphaFoldDB" id="A0AAV8WR94"/>
<reference evidence="3" key="1">
    <citation type="journal article" date="2023" name="Insect Mol. Biol.">
        <title>Genome sequencing provides insights into the evolution of gene families encoding plant cell wall-degrading enzymes in longhorned beetles.</title>
        <authorList>
            <person name="Shin N.R."/>
            <person name="Okamura Y."/>
            <person name="Kirsch R."/>
            <person name="Pauchet Y."/>
        </authorList>
    </citation>
    <scope>NUCLEOTIDE SEQUENCE</scope>
    <source>
        <strain evidence="3">RBIC_L_NR</strain>
    </source>
</reference>
<dbReference type="EMBL" id="JANEYF010005212">
    <property type="protein sequence ID" value="KAJ8928878.1"/>
    <property type="molecule type" value="Genomic_DNA"/>
</dbReference>
<feature type="compositionally biased region" description="Polar residues" evidence="1">
    <location>
        <begin position="268"/>
        <end position="277"/>
    </location>
</feature>
<evidence type="ECO:0000313" key="3">
    <source>
        <dbReference type="EMBL" id="KAJ8928878.1"/>
    </source>
</evidence>
<feature type="compositionally biased region" description="Polar residues" evidence="1">
    <location>
        <begin position="74"/>
        <end position="88"/>
    </location>
</feature>
<feature type="region of interest" description="Disordered" evidence="1">
    <location>
        <begin position="246"/>
        <end position="277"/>
    </location>
</feature>
<evidence type="ECO:0000313" key="4">
    <source>
        <dbReference type="Proteomes" id="UP001162156"/>
    </source>
</evidence>
<keyword evidence="4" id="KW-1185">Reference proteome</keyword>
<proteinExistence type="predicted"/>
<feature type="compositionally biased region" description="Low complexity" evidence="1">
    <location>
        <begin position="104"/>
        <end position="114"/>
    </location>
</feature>
<protein>
    <submittedName>
        <fullName evidence="3">Uncharacterized protein</fullName>
    </submittedName>
</protein>
<dbReference type="Proteomes" id="UP001162156">
    <property type="component" value="Unassembled WGS sequence"/>
</dbReference>
<sequence>MKIYLTLCLVAATVHCFPEPQLVTQLPGYTQLTHEQIQHLQQRGFGSTVKSFRPTVAYREVEDDVYDFIDSEAESSQNRAPTFANQNYPIPLKTTPLQPNQNYPVPVRTTPPRVYASPTPKPDRRPPPQQQYVRREGDIQDANNQLEEEEEIEEEPDRLSLLLPQSKFNCISKHTGYYADEGLGCEVHLICMPPGGDNICDKSSDYHFVNDFLYKPVNLEEHQHKPNVTLRYSDRYYPDAYRPRYNDEEEEEPAQNHHQHSVRVPVQQRLQQHSPSTIRPQATIGQVFRSPEEINISLQQRRPVQYTTAKYNDY</sequence>
<gene>
    <name evidence="3" type="ORF">NQ314_018499</name>
</gene>